<evidence type="ECO:0000313" key="2">
    <source>
        <dbReference type="EMBL" id="CAE0306316.1"/>
    </source>
</evidence>
<name>A0A7S3MIU7_9SPIT</name>
<sequence>MNFFNSGSDLVFDLLNSLLLLPGVQIGVRYDSISELVRLDLNLVLHSALSMSLLGLLLDDLVDALHGFILLLLVFLFAQLLSLLGGGLNIVDGVLAPLLHVDFFAKLKLALIAAKDILKDLIREVLVEQLVHVLFAELAIAESHSSSFNDGAHLFGQLRLHRPENLQVHFLLLNLVLLHCRLLIQLRLFLHVRLHLLHALAKLLNDSFELVLRLLLAVTTALLKLALDLQDGVLELGVISGRLRLLRLLRLLLLGLFLLGFLAQAGNSFAVNDVVENASHVASLVILPRKNFLHFVEHLVLFSAHFLLVILVYRLGCFLLQLVLVGHAHGCSKLLGLRLGEDGGQVLGSVTLGGRLEERRGQ</sequence>
<keyword evidence="1" id="KW-0812">Transmembrane</keyword>
<feature type="transmembrane region" description="Helical" evidence="1">
    <location>
        <begin position="248"/>
        <end position="266"/>
    </location>
</feature>
<feature type="transmembrane region" description="Helical" evidence="1">
    <location>
        <begin position="64"/>
        <end position="84"/>
    </location>
</feature>
<reference evidence="3" key="1">
    <citation type="submission" date="2021-01" db="EMBL/GenBank/DDBJ databases">
        <authorList>
            <person name="Corre E."/>
            <person name="Pelletier E."/>
            <person name="Niang G."/>
            <person name="Scheremetjew M."/>
            <person name="Finn R."/>
            <person name="Kale V."/>
            <person name="Holt S."/>
            <person name="Cochrane G."/>
            <person name="Meng A."/>
            <person name="Brown T."/>
            <person name="Cohen L."/>
        </authorList>
    </citation>
    <scope>NUCLEOTIDE SEQUENCE</scope>
    <source>
        <strain evidence="3">Fehren 1</strain>
    </source>
</reference>
<proteinExistence type="predicted"/>
<accession>A0A7S3MIU7</accession>
<dbReference type="AlphaFoldDB" id="A0A7S3MIU7"/>
<dbReference type="EMBL" id="HBIE01003916">
    <property type="protein sequence ID" value="CAE0306316.1"/>
    <property type="molecule type" value="Transcribed_RNA"/>
</dbReference>
<gene>
    <name evidence="2" type="ORF">FEHR0123_LOCUS1222</name>
    <name evidence="3" type="ORF">FEHR0123_LOCUS1223</name>
</gene>
<keyword evidence="1" id="KW-0472">Membrane</keyword>
<organism evidence="3">
    <name type="scientific">Favella ehrenbergii</name>
    <dbReference type="NCBI Taxonomy" id="182087"/>
    <lineage>
        <taxon>Eukaryota</taxon>
        <taxon>Sar</taxon>
        <taxon>Alveolata</taxon>
        <taxon>Ciliophora</taxon>
        <taxon>Intramacronucleata</taxon>
        <taxon>Spirotrichea</taxon>
        <taxon>Choreotrichia</taxon>
        <taxon>Tintinnida</taxon>
        <taxon>Xystonellidae</taxon>
        <taxon>Favella</taxon>
    </lineage>
</organism>
<protein>
    <submittedName>
        <fullName evidence="3">Uncharacterized protein</fullName>
    </submittedName>
</protein>
<keyword evidence="1" id="KW-1133">Transmembrane helix</keyword>
<feature type="transmembrane region" description="Helical" evidence="1">
    <location>
        <begin position="168"/>
        <end position="190"/>
    </location>
</feature>
<evidence type="ECO:0000313" key="3">
    <source>
        <dbReference type="EMBL" id="CAE0306317.1"/>
    </source>
</evidence>
<evidence type="ECO:0000256" key="1">
    <source>
        <dbReference type="SAM" id="Phobius"/>
    </source>
</evidence>
<feature type="transmembrane region" description="Helical" evidence="1">
    <location>
        <begin position="299"/>
        <end position="325"/>
    </location>
</feature>
<feature type="transmembrane region" description="Helical" evidence="1">
    <location>
        <begin position="210"/>
        <end position="227"/>
    </location>
</feature>
<dbReference type="EMBL" id="HBIE01003917">
    <property type="protein sequence ID" value="CAE0306317.1"/>
    <property type="molecule type" value="Transcribed_RNA"/>
</dbReference>
<feature type="transmembrane region" description="Helical" evidence="1">
    <location>
        <begin position="39"/>
        <end position="58"/>
    </location>
</feature>